<keyword evidence="4" id="KW-0732">Signal</keyword>
<evidence type="ECO:0000256" key="2">
    <source>
        <dbReference type="ARBA" id="ARBA00022475"/>
    </source>
</evidence>
<evidence type="ECO:0000256" key="11">
    <source>
        <dbReference type="ARBA" id="ARBA00023180"/>
    </source>
</evidence>
<dbReference type="AlphaFoldDB" id="A0A851PFM5"/>
<dbReference type="GO" id="GO:0045065">
    <property type="term" value="P:cytotoxic T cell differentiation"/>
    <property type="evidence" value="ECO:0007669"/>
    <property type="project" value="TreeGrafter"/>
</dbReference>
<keyword evidence="8 14" id="KW-0472">Membrane</keyword>
<reference evidence="15" key="1">
    <citation type="submission" date="2019-09" db="EMBL/GenBank/DDBJ databases">
        <title>Bird 10,000 Genomes (B10K) Project - Family phase.</title>
        <authorList>
            <person name="Zhang G."/>
        </authorList>
    </citation>
    <scope>NUCLEOTIDE SEQUENCE</scope>
    <source>
        <strain evidence="15">B10K-DU-001-08</strain>
        <tissue evidence="15">Muscle</tissue>
    </source>
</reference>
<feature type="non-terminal residue" evidence="15">
    <location>
        <position position="1"/>
    </location>
</feature>
<accession>A0A851PFM5</accession>
<evidence type="ECO:0000256" key="4">
    <source>
        <dbReference type="ARBA" id="ARBA00022729"/>
    </source>
</evidence>
<evidence type="ECO:0000313" key="16">
    <source>
        <dbReference type="Proteomes" id="UP000613066"/>
    </source>
</evidence>
<evidence type="ECO:0000256" key="6">
    <source>
        <dbReference type="ARBA" id="ARBA00022989"/>
    </source>
</evidence>
<keyword evidence="10" id="KW-1015">Disulfide bond</keyword>
<feature type="non-terminal residue" evidence="15">
    <location>
        <position position="119"/>
    </location>
</feature>
<evidence type="ECO:0000256" key="8">
    <source>
        <dbReference type="ARBA" id="ARBA00023136"/>
    </source>
</evidence>
<dbReference type="PANTHER" id="PTHR10441">
    <property type="entry name" value="CD8 ALPHA CHAIN"/>
    <property type="match status" value="1"/>
</dbReference>
<gene>
    <name evidence="15" type="primary">Cd8a</name>
    <name evidence="15" type="ORF">PENPIL_R02216</name>
</gene>
<keyword evidence="16" id="KW-1185">Reference proteome</keyword>
<keyword evidence="11" id="KW-0325">Glycoprotein</keyword>
<dbReference type="InterPro" id="IPR015468">
    <property type="entry name" value="CD8_asu"/>
</dbReference>
<keyword evidence="3 14" id="KW-0812">Transmembrane</keyword>
<evidence type="ECO:0000313" key="15">
    <source>
        <dbReference type="EMBL" id="NXC50847.1"/>
    </source>
</evidence>
<dbReference type="SUPFAM" id="SSF48726">
    <property type="entry name" value="Immunoglobulin"/>
    <property type="match status" value="1"/>
</dbReference>
<comment type="caution">
    <text evidence="15">The sequence shown here is derived from an EMBL/GenBank/DDBJ whole genome shotgun (WGS) entry which is preliminary data.</text>
</comment>
<keyword evidence="5" id="KW-0391">Immunity</keyword>
<protein>
    <submittedName>
        <fullName evidence="15">CD8A protein</fullName>
    </submittedName>
</protein>
<sequence length="119" mass="13062">TFQGGEKTSARFEGLRNGNSYQLVVKSFTAQDQGNYFCITNINQELHFSSVLAAFFPVTTTAAPTTTPATTQSSQVTEKDTCQQSLDPETRKENVLNFFCDIFIWAPLAGACLLLLIAL</sequence>
<keyword evidence="12" id="KW-0449">Lipoprotein</keyword>
<evidence type="ECO:0000256" key="12">
    <source>
        <dbReference type="ARBA" id="ARBA00023288"/>
    </source>
</evidence>
<evidence type="ECO:0000256" key="9">
    <source>
        <dbReference type="ARBA" id="ARBA00023139"/>
    </source>
</evidence>
<evidence type="ECO:0000256" key="13">
    <source>
        <dbReference type="ARBA" id="ARBA00023319"/>
    </source>
</evidence>
<organism evidence="15 16">
    <name type="scientific">Penelope pileata</name>
    <dbReference type="NCBI Taxonomy" id="1118817"/>
    <lineage>
        <taxon>Eukaryota</taxon>
        <taxon>Metazoa</taxon>
        <taxon>Chordata</taxon>
        <taxon>Craniata</taxon>
        <taxon>Vertebrata</taxon>
        <taxon>Euteleostomi</taxon>
        <taxon>Archelosauria</taxon>
        <taxon>Archosauria</taxon>
        <taxon>Dinosauria</taxon>
        <taxon>Saurischia</taxon>
        <taxon>Theropoda</taxon>
        <taxon>Coelurosauria</taxon>
        <taxon>Aves</taxon>
        <taxon>Neognathae</taxon>
        <taxon>Galloanserae</taxon>
        <taxon>Galliformes</taxon>
        <taxon>Cracidae</taxon>
        <taxon>Penelope</taxon>
    </lineage>
</organism>
<keyword evidence="9" id="KW-0564">Palmitate</keyword>
<keyword evidence="7" id="KW-1064">Adaptive immunity</keyword>
<dbReference type="Proteomes" id="UP000613066">
    <property type="component" value="Unassembled WGS sequence"/>
</dbReference>
<evidence type="ECO:0000256" key="7">
    <source>
        <dbReference type="ARBA" id="ARBA00023130"/>
    </source>
</evidence>
<dbReference type="GO" id="GO:0007166">
    <property type="term" value="P:cell surface receptor signaling pathway"/>
    <property type="evidence" value="ECO:0007669"/>
    <property type="project" value="TreeGrafter"/>
</dbReference>
<proteinExistence type="predicted"/>
<keyword evidence="6 14" id="KW-1133">Transmembrane helix</keyword>
<name>A0A851PFM5_9GALL</name>
<dbReference type="EMBL" id="WBMW01006226">
    <property type="protein sequence ID" value="NXC50847.1"/>
    <property type="molecule type" value="Genomic_DNA"/>
</dbReference>
<feature type="transmembrane region" description="Helical" evidence="14">
    <location>
        <begin position="95"/>
        <end position="118"/>
    </location>
</feature>
<dbReference type="OrthoDB" id="9118873at2759"/>
<evidence type="ECO:0000256" key="1">
    <source>
        <dbReference type="ARBA" id="ARBA00004251"/>
    </source>
</evidence>
<dbReference type="Gene3D" id="2.60.40.10">
    <property type="entry name" value="Immunoglobulins"/>
    <property type="match status" value="1"/>
</dbReference>
<dbReference type="PANTHER" id="PTHR10441:SF2">
    <property type="entry name" value="T-CELL SURFACE GLYCOPROTEIN CD8 ALPHA CHAIN"/>
    <property type="match status" value="1"/>
</dbReference>
<evidence type="ECO:0000256" key="14">
    <source>
        <dbReference type="SAM" id="Phobius"/>
    </source>
</evidence>
<keyword evidence="13" id="KW-0393">Immunoglobulin domain</keyword>
<dbReference type="InterPro" id="IPR013783">
    <property type="entry name" value="Ig-like_fold"/>
</dbReference>
<evidence type="ECO:0000256" key="3">
    <source>
        <dbReference type="ARBA" id="ARBA00022692"/>
    </source>
</evidence>
<dbReference type="GO" id="GO:0002456">
    <property type="term" value="P:T cell mediated immunity"/>
    <property type="evidence" value="ECO:0007669"/>
    <property type="project" value="TreeGrafter"/>
</dbReference>
<evidence type="ECO:0000256" key="10">
    <source>
        <dbReference type="ARBA" id="ARBA00023157"/>
    </source>
</evidence>
<evidence type="ECO:0000256" key="5">
    <source>
        <dbReference type="ARBA" id="ARBA00022859"/>
    </source>
</evidence>
<keyword evidence="2" id="KW-1003">Cell membrane</keyword>
<dbReference type="InterPro" id="IPR036179">
    <property type="entry name" value="Ig-like_dom_sf"/>
</dbReference>
<comment type="subcellular location">
    <subcellularLocation>
        <location evidence="1">Cell membrane</location>
        <topology evidence="1">Single-pass type I membrane protein</topology>
    </subcellularLocation>
</comment>
<dbReference type="GO" id="GO:0009897">
    <property type="term" value="C:external side of plasma membrane"/>
    <property type="evidence" value="ECO:0007669"/>
    <property type="project" value="TreeGrafter"/>
</dbReference>